<dbReference type="SUPFAM" id="SSF49303">
    <property type="entry name" value="beta-Galactosidase/glucuronidase domain"/>
    <property type="match status" value="1"/>
</dbReference>
<comment type="similarity">
    <text evidence="1">Belongs to the glycosyl hydrolase 2 family.</text>
</comment>
<dbReference type="PANTHER" id="PTHR10066">
    <property type="entry name" value="BETA-GLUCURONIDASE"/>
    <property type="match status" value="1"/>
</dbReference>
<feature type="transmembrane region" description="Helical" evidence="4">
    <location>
        <begin position="6"/>
        <end position="27"/>
    </location>
</feature>
<dbReference type="FunFam" id="2.60.120.260:FF:000027">
    <property type="entry name" value="Beta-glucuronidase"/>
    <property type="match status" value="1"/>
</dbReference>
<evidence type="ECO:0000259" key="5">
    <source>
        <dbReference type="Pfam" id="PF02837"/>
    </source>
</evidence>
<dbReference type="GO" id="GO:0019391">
    <property type="term" value="P:glucuronoside catabolic process"/>
    <property type="evidence" value="ECO:0007669"/>
    <property type="project" value="TreeGrafter"/>
</dbReference>
<dbReference type="GO" id="GO:0005975">
    <property type="term" value="P:carbohydrate metabolic process"/>
    <property type="evidence" value="ECO:0007669"/>
    <property type="project" value="InterPro"/>
</dbReference>
<evidence type="ECO:0000256" key="2">
    <source>
        <dbReference type="ARBA" id="ARBA00022801"/>
    </source>
</evidence>
<evidence type="ECO:0000256" key="4">
    <source>
        <dbReference type="SAM" id="Phobius"/>
    </source>
</evidence>
<dbReference type="GO" id="GO:0030246">
    <property type="term" value="F:carbohydrate binding"/>
    <property type="evidence" value="ECO:0007669"/>
    <property type="project" value="TreeGrafter"/>
</dbReference>
<dbReference type="InterPro" id="IPR017853">
    <property type="entry name" value="GH"/>
</dbReference>
<protein>
    <submittedName>
        <fullName evidence="6">Beta-glucuronidase</fullName>
    </submittedName>
</protein>
<keyword evidence="4" id="KW-1133">Transmembrane helix</keyword>
<dbReference type="InterPro" id="IPR036156">
    <property type="entry name" value="Beta-gal/glucu_dom_sf"/>
</dbReference>
<accession>A0A8D8PMW3</accession>
<evidence type="ECO:0000313" key="6">
    <source>
        <dbReference type="EMBL" id="CAG6607584.1"/>
    </source>
</evidence>
<dbReference type="SUPFAM" id="SSF49785">
    <property type="entry name" value="Galactose-binding domain-like"/>
    <property type="match status" value="1"/>
</dbReference>
<dbReference type="SUPFAM" id="SSF51445">
    <property type="entry name" value="(Trans)glycosidases"/>
    <property type="match status" value="1"/>
</dbReference>
<feature type="domain" description="Glycosyl hydrolases family 2 sugar binding" evidence="5">
    <location>
        <begin position="86"/>
        <end position="216"/>
    </location>
</feature>
<dbReference type="PANTHER" id="PTHR10066:SF67">
    <property type="entry name" value="BETA-GLUCURONIDASE"/>
    <property type="match status" value="1"/>
</dbReference>
<evidence type="ECO:0000256" key="1">
    <source>
        <dbReference type="ARBA" id="ARBA00007401"/>
    </source>
</evidence>
<keyword evidence="4" id="KW-0472">Membrane</keyword>
<name>A0A8D8PMW3_9HEMI</name>
<proteinExistence type="inferred from homology"/>
<dbReference type="EMBL" id="HBUF01008489">
    <property type="protein sequence ID" value="CAG6607584.1"/>
    <property type="molecule type" value="Transcribed_RNA"/>
</dbReference>
<dbReference type="Gene3D" id="2.60.40.10">
    <property type="entry name" value="Immunoglobulins"/>
    <property type="match status" value="1"/>
</dbReference>
<dbReference type="GO" id="GO:0005615">
    <property type="term" value="C:extracellular space"/>
    <property type="evidence" value="ECO:0007669"/>
    <property type="project" value="TreeGrafter"/>
</dbReference>
<sequence length="346" mass="39674">MTTYSIVGFTYCITILCCASYGVRSILFPVETESRQLIHLGDLWHFKLGVNETAELSAAWFNRSFKEIGDYLEMPVPASFNDIGMNATIRDHVGWVWYQRSWFASRAWSRDHNRVFIRFGSVHYWAKVWLNGVLLGEHKGGHLPFEFEITDHLVFNKPNLLTVSANNRLNATTLPQGKTIYPNSSLYPEGYSIYSHSCDYFDYSGINRPVYLYTTPRTYIQDIYFSADVIHVTQGRLVYDIITKGDIGQCSVQLYDEQGNLVAETSMCKGVLRVDNVHPWWPRGMSKPTVGYLYTFQIQVGPKSEPDIFRQTVGFRTISWNNEGVQINGHPLYIHGFGMHEDSNVS</sequence>
<dbReference type="InterPro" id="IPR013783">
    <property type="entry name" value="Ig-like_fold"/>
</dbReference>
<reference evidence="6" key="1">
    <citation type="submission" date="2021-05" db="EMBL/GenBank/DDBJ databases">
        <authorList>
            <person name="Alioto T."/>
            <person name="Alioto T."/>
            <person name="Gomez Garrido J."/>
        </authorList>
    </citation>
    <scope>NUCLEOTIDE SEQUENCE</scope>
</reference>
<dbReference type="InterPro" id="IPR008979">
    <property type="entry name" value="Galactose-bd-like_sf"/>
</dbReference>
<keyword evidence="4" id="KW-0812">Transmembrane</keyword>
<dbReference type="AlphaFoldDB" id="A0A8D8PMW3"/>
<dbReference type="Gene3D" id="2.60.120.260">
    <property type="entry name" value="Galactose-binding domain-like"/>
    <property type="match status" value="1"/>
</dbReference>
<dbReference type="GO" id="GO:0004566">
    <property type="term" value="F:beta-glucuronidase activity"/>
    <property type="evidence" value="ECO:0007669"/>
    <property type="project" value="TreeGrafter"/>
</dbReference>
<keyword evidence="2" id="KW-0378">Hydrolase</keyword>
<keyword evidence="3" id="KW-0326">Glycosidase</keyword>
<dbReference type="Pfam" id="PF02837">
    <property type="entry name" value="Glyco_hydro_2_N"/>
    <property type="match status" value="1"/>
</dbReference>
<organism evidence="6">
    <name type="scientific">Cacopsylla melanoneura</name>
    <dbReference type="NCBI Taxonomy" id="428564"/>
    <lineage>
        <taxon>Eukaryota</taxon>
        <taxon>Metazoa</taxon>
        <taxon>Ecdysozoa</taxon>
        <taxon>Arthropoda</taxon>
        <taxon>Hexapoda</taxon>
        <taxon>Insecta</taxon>
        <taxon>Pterygota</taxon>
        <taxon>Neoptera</taxon>
        <taxon>Paraneoptera</taxon>
        <taxon>Hemiptera</taxon>
        <taxon>Sternorrhyncha</taxon>
        <taxon>Psylloidea</taxon>
        <taxon>Psyllidae</taxon>
        <taxon>Psyllinae</taxon>
        <taxon>Cacopsylla</taxon>
    </lineage>
</organism>
<evidence type="ECO:0000256" key="3">
    <source>
        <dbReference type="ARBA" id="ARBA00023295"/>
    </source>
</evidence>
<dbReference type="InterPro" id="IPR006104">
    <property type="entry name" value="Glyco_hydro_2_N"/>
</dbReference>